<dbReference type="AlphaFoldDB" id="A0A8H7K6C3"/>
<dbReference type="PROSITE" id="PS00028">
    <property type="entry name" value="ZINC_FINGER_C2H2_1"/>
    <property type="match status" value="1"/>
</dbReference>
<keyword evidence="1" id="KW-0863">Zinc-finger</keyword>
<feature type="domain" description="C2H2-type" evidence="2">
    <location>
        <begin position="32"/>
        <end position="60"/>
    </location>
</feature>
<gene>
    <name evidence="3" type="ORF">IM811_005684</name>
</gene>
<keyword evidence="1" id="KW-0862">Zinc</keyword>
<keyword evidence="1" id="KW-0479">Metal-binding</keyword>
<evidence type="ECO:0000256" key="1">
    <source>
        <dbReference type="PROSITE-ProRule" id="PRU00042"/>
    </source>
</evidence>
<dbReference type="Pfam" id="PF24537">
    <property type="entry name" value="zf-C2H2_fungi"/>
    <property type="match status" value="1"/>
</dbReference>
<dbReference type="Gene3D" id="3.30.160.60">
    <property type="entry name" value="Classic Zinc Finger"/>
    <property type="match status" value="1"/>
</dbReference>
<dbReference type="PROSITE" id="PS50157">
    <property type="entry name" value="ZINC_FINGER_C2H2_2"/>
    <property type="match status" value="1"/>
</dbReference>
<accession>A0A8H7K6C3</accession>
<sequence>MQGLFMCECCPKKPKKFETAEDLKAHEAEKQYNCQYCGNRFKNKNEAERHQNSLHVRPHSWSCSALKDYKRAFHESNSRPYEADTCGYCGEDFSRSGRSPGSNGPRYATERDWEERSRHLQDCHEFGECNTSKKFFRADNFRQHLKHSHAGVSGKWTNMLETACMINEEPVQHR</sequence>
<proteinExistence type="predicted"/>
<comment type="caution">
    <text evidence="3">The sequence shown here is derived from an EMBL/GenBank/DDBJ whole genome shotgun (WGS) entry which is preliminary data.</text>
</comment>
<dbReference type="SMART" id="SM00355">
    <property type="entry name" value="ZnF_C2H2"/>
    <property type="match status" value="2"/>
</dbReference>
<protein>
    <recommendedName>
        <fullName evidence="2">C2H2-type domain-containing protein</fullName>
    </recommendedName>
</protein>
<evidence type="ECO:0000259" key="2">
    <source>
        <dbReference type="PROSITE" id="PS50157"/>
    </source>
</evidence>
<evidence type="ECO:0000313" key="3">
    <source>
        <dbReference type="EMBL" id="KAF9744104.1"/>
    </source>
</evidence>
<evidence type="ECO:0000313" key="4">
    <source>
        <dbReference type="Proteomes" id="UP000616885"/>
    </source>
</evidence>
<dbReference type="SUPFAM" id="SSF57667">
    <property type="entry name" value="beta-beta-alpha zinc fingers"/>
    <property type="match status" value="1"/>
</dbReference>
<dbReference type="GO" id="GO:0008270">
    <property type="term" value="F:zinc ion binding"/>
    <property type="evidence" value="ECO:0007669"/>
    <property type="project" value="UniProtKB-KW"/>
</dbReference>
<dbReference type="Proteomes" id="UP000616885">
    <property type="component" value="Unassembled WGS sequence"/>
</dbReference>
<reference evidence="3" key="1">
    <citation type="submission" date="2020-10" db="EMBL/GenBank/DDBJ databases">
        <title>High-Quality Genome Resource of Clonostachys rosea strain S41 by Oxford Nanopore Long-Read Sequencing.</title>
        <authorList>
            <person name="Wang H."/>
        </authorList>
    </citation>
    <scope>NUCLEOTIDE SEQUENCE</scope>
    <source>
        <strain evidence="3">S41</strain>
    </source>
</reference>
<name>A0A8H7K6C3_BIOOC</name>
<dbReference type="InterPro" id="IPR057026">
    <property type="entry name" value="Znf-C2H2_ascomycetes"/>
</dbReference>
<dbReference type="EMBL" id="JADCTT010000015">
    <property type="protein sequence ID" value="KAF9744104.1"/>
    <property type="molecule type" value="Genomic_DNA"/>
</dbReference>
<dbReference type="InterPro" id="IPR013087">
    <property type="entry name" value="Znf_C2H2_type"/>
</dbReference>
<dbReference type="InterPro" id="IPR036236">
    <property type="entry name" value="Znf_C2H2_sf"/>
</dbReference>
<organism evidence="3 4">
    <name type="scientific">Bionectria ochroleuca</name>
    <name type="common">Gliocladium roseum</name>
    <dbReference type="NCBI Taxonomy" id="29856"/>
    <lineage>
        <taxon>Eukaryota</taxon>
        <taxon>Fungi</taxon>
        <taxon>Dikarya</taxon>
        <taxon>Ascomycota</taxon>
        <taxon>Pezizomycotina</taxon>
        <taxon>Sordariomycetes</taxon>
        <taxon>Hypocreomycetidae</taxon>
        <taxon>Hypocreales</taxon>
        <taxon>Bionectriaceae</taxon>
        <taxon>Clonostachys</taxon>
    </lineage>
</organism>